<dbReference type="InterPro" id="IPR003347">
    <property type="entry name" value="JmjC_dom"/>
</dbReference>
<dbReference type="AlphaFoldDB" id="A0A6G6Y9P5"/>
<dbReference type="SUPFAM" id="SSF51197">
    <property type="entry name" value="Clavaminate synthase-like"/>
    <property type="match status" value="1"/>
</dbReference>
<sequence length="286" mass="32043">MTDPVFDTAARDRFRDLYPEQAGQLTHHLAGHRLFELESLIALAGRIRPVDVEANLADLPIGVDPESVRETGLSVEQTIRSIEENGSWMVLKFIQQDPEYAALLDQLLDELVPLVRPSTGAMIQREAFVFISSPGAVTPFHIDPEHNILLQLRGSKTMTVFRPDDWDVISPDCVEAFHAGGHRNLPYREEIATHGTPITIHPGEAIYVPVKAPHWVQNGPDVSISFSITWRSEWSYREAHAHGLNQMLRDAGLKPSAPKRYPHQNMAKSVAYRAIQKVRRATGKVA</sequence>
<evidence type="ECO:0000313" key="3">
    <source>
        <dbReference type="Proteomes" id="UP000501568"/>
    </source>
</evidence>
<protein>
    <submittedName>
        <fullName evidence="2">Transcriptional regulator</fullName>
    </submittedName>
</protein>
<evidence type="ECO:0000313" key="2">
    <source>
        <dbReference type="EMBL" id="QIG81296.1"/>
    </source>
</evidence>
<gene>
    <name evidence="2" type="ORF">G5C33_16915</name>
</gene>
<dbReference type="InterPro" id="IPR041667">
    <property type="entry name" value="Cupin_8"/>
</dbReference>
<dbReference type="Gene3D" id="2.60.120.650">
    <property type="entry name" value="Cupin"/>
    <property type="match status" value="1"/>
</dbReference>
<proteinExistence type="predicted"/>
<dbReference type="SMART" id="SM00558">
    <property type="entry name" value="JmjC"/>
    <property type="match status" value="1"/>
</dbReference>
<dbReference type="Pfam" id="PF13621">
    <property type="entry name" value="Cupin_8"/>
    <property type="match status" value="1"/>
</dbReference>
<reference evidence="2 3" key="1">
    <citation type="submission" date="2020-02" db="EMBL/GenBank/DDBJ databases">
        <authorList>
            <person name="Zheng R.K."/>
            <person name="Sun C.M."/>
        </authorList>
    </citation>
    <scope>NUCLEOTIDE SEQUENCE [LARGE SCALE GENOMIC DNA]</scope>
    <source>
        <strain evidence="3">zrk23</strain>
    </source>
</reference>
<accession>A0A6G6Y9P5</accession>
<dbReference type="PANTHER" id="PTHR12461:SF105">
    <property type="entry name" value="HYPOXIA-INDUCIBLE FACTOR 1-ALPHA INHIBITOR"/>
    <property type="match status" value="1"/>
</dbReference>
<keyword evidence="3" id="KW-1185">Reference proteome</keyword>
<dbReference type="PROSITE" id="PS51184">
    <property type="entry name" value="JMJC"/>
    <property type="match status" value="1"/>
</dbReference>
<feature type="domain" description="JmjC" evidence="1">
    <location>
        <begin position="86"/>
        <end position="247"/>
    </location>
</feature>
<dbReference type="KEGG" id="spzr:G5C33_16915"/>
<dbReference type="PANTHER" id="PTHR12461">
    <property type="entry name" value="HYPOXIA-INDUCIBLE FACTOR 1 ALPHA INHIBITOR-RELATED"/>
    <property type="match status" value="1"/>
</dbReference>
<dbReference type="RefSeq" id="WP_165328222.1">
    <property type="nucleotide sequence ID" value="NZ_CP049109.1"/>
</dbReference>
<name>A0A6G6Y9P5_9SPHN</name>
<dbReference type="Proteomes" id="UP000501568">
    <property type="component" value="Chromosome"/>
</dbReference>
<evidence type="ECO:0000259" key="1">
    <source>
        <dbReference type="PROSITE" id="PS51184"/>
    </source>
</evidence>
<organism evidence="2 3">
    <name type="scientific">Stakelama tenebrarum</name>
    <dbReference type="NCBI Taxonomy" id="2711215"/>
    <lineage>
        <taxon>Bacteria</taxon>
        <taxon>Pseudomonadati</taxon>
        <taxon>Pseudomonadota</taxon>
        <taxon>Alphaproteobacteria</taxon>
        <taxon>Sphingomonadales</taxon>
        <taxon>Sphingomonadaceae</taxon>
        <taxon>Stakelama</taxon>
    </lineage>
</organism>
<dbReference type="EMBL" id="CP049109">
    <property type="protein sequence ID" value="QIG81296.1"/>
    <property type="molecule type" value="Genomic_DNA"/>
</dbReference>